<dbReference type="Pfam" id="PF14145">
    <property type="entry name" value="YrhK"/>
    <property type="match status" value="1"/>
</dbReference>
<feature type="transmembrane region" description="Helical" evidence="1">
    <location>
        <begin position="33"/>
        <end position="52"/>
    </location>
</feature>
<protein>
    <submittedName>
        <fullName evidence="3">YrhK family protein</fullName>
    </submittedName>
</protein>
<evidence type="ECO:0000313" key="4">
    <source>
        <dbReference type="Proteomes" id="UP001596504"/>
    </source>
</evidence>
<feature type="transmembrane region" description="Helical" evidence="1">
    <location>
        <begin position="58"/>
        <end position="76"/>
    </location>
</feature>
<dbReference type="RefSeq" id="WP_380666463.1">
    <property type="nucleotide sequence ID" value="NZ_JBHTCJ010000004.1"/>
</dbReference>
<organism evidence="3 4">
    <name type="scientific">Saccharopolyspora griseoalba</name>
    <dbReference type="NCBI Taxonomy" id="1431848"/>
    <lineage>
        <taxon>Bacteria</taxon>
        <taxon>Bacillati</taxon>
        <taxon>Actinomycetota</taxon>
        <taxon>Actinomycetes</taxon>
        <taxon>Pseudonocardiales</taxon>
        <taxon>Pseudonocardiaceae</taxon>
        <taxon>Saccharopolyspora</taxon>
    </lineage>
</organism>
<evidence type="ECO:0000313" key="3">
    <source>
        <dbReference type="EMBL" id="MFC7341506.1"/>
    </source>
</evidence>
<name>A0ABW2LGA4_9PSEU</name>
<keyword evidence="1" id="KW-0812">Transmembrane</keyword>
<evidence type="ECO:0000256" key="1">
    <source>
        <dbReference type="SAM" id="Phobius"/>
    </source>
</evidence>
<evidence type="ECO:0000259" key="2">
    <source>
        <dbReference type="Pfam" id="PF14145"/>
    </source>
</evidence>
<keyword evidence="4" id="KW-1185">Reference proteome</keyword>
<proteinExistence type="predicted"/>
<reference evidence="4" key="1">
    <citation type="journal article" date="2019" name="Int. J. Syst. Evol. Microbiol.">
        <title>The Global Catalogue of Microorganisms (GCM) 10K type strain sequencing project: providing services to taxonomists for standard genome sequencing and annotation.</title>
        <authorList>
            <consortium name="The Broad Institute Genomics Platform"/>
            <consortium name="The Broad Institute Genome Sequencing Center for Infectious Disease"/>
            <person name="Wu L."/>
            <person name="Ma J."/>
        </authorList>
    </citation>
    <scope>NUCLEOTIDE SEQUENCE [LARGE SCALE GENOMIC DNA]</scope>
    <source>
        <strain evidence="4">WLHS5</strain>
    </source>
</reference>
<keyword evidence="1" id="KW-0472">Membrane</keyword>
<accession>A0ABW2LGA4</accession>
<sequence length="99" mass="11262">MSDPSPGESSRTVLLHIGNEELVIRQRYEVLSIVNDLLIAVWFLIGSVLFFWESTIVAGTWLFVLGSVQLMIRPLIRLHRRVKLRRVASGTPAETARDF</sequence>
<keyword evidence="1" id="KW-1133">Transmembrane helix</keyword>
<gene>
    <name evidence="3" type="ORF">ACFQRI_08765</name>
</gene>
<feature type="domain" description="YrhK" evidence="2">
    <location>
        <begin position="26"/>
        <end position="81"/>
    </location>
</feature>
<dbReference type="InterPro" id="IPR025424">
    <property type="entry name" value="YrhK_domain"/>
</dbReference>
<comment type="caution">
    <text evidence="3">The sequence shown here is derived from an EMBL/GenBank/DDBJ whole genome shotgun (WGS) entry which is preliminary data.</text>
</comment>
<dbReference type="EMBL" id="JBHTCJ010000004">
    <property type="protein sequence ID" value="MFC7341506.1"/>
    <property type="molecule type" value="Genomic_DNA"/>
</dbReference>
<dbReference type="Proteomes" id="UP001596504">
    <property type="component" value="Unassembled WGS sequence"/>
</dbReference>